<dbReference type="OrthoDB" id="1874341at2759"/>
<feature type="coiled-coil region" evidence="2">
    <location>
        <begin position="715"/>
        <end position="760"/>
    </location>
</feature>
<evidence type="ECO:0000313" key="4">
    <source>
        <dbReference type="Proteomes" id="UP000006671"/>
    </source>
</evidence>
<dbReference type="InParanoid" id="D2V5Q5"/>
<reference evidence="3 4" key="1">
    <citation type="journal article" date="2010" name="Cell">
        <title>The genome of Naegleria gruberi illuminates early eukaryotic versatility.</title>
        <authorList>
            <person name="Fritz-Laylin L.K."/>
            <person name="Prochnik S.E."/>
            <person name="Ginger M.L."/>
            <person name="Dacks J.B."/>
            <person name="Carpenter M.L."/>
            <person name="Field M.C."/>
            <person name="Kuo A."/>
            <person name="Paredez A."/>
            <person name="Chapman J."/>
            <person name="Pham J."/>
            <person name="Shu S."/>
            <person name="Neupane R."/>
            <person name="Cipriano M."/>
            <person name="Mancuso J."/>
            <person name="Tu H."/>
            <person name="Salamov A."/>
            <person name="Lindquist E."/>
            <person name="Shapiro H."/>
            <person name="Lucas S."/>
            <person name="Grigoriev I.V."/>
            <person name="Cande W.Z."/>
            <person name="Fulton C."/>
            <person name="Rokhsar D.S."/>
            <person name="Dawson S.C."/>
        </authorList>
    </citation>
    <scope>NUCLEOTIDE SEQUENCE [LARGE SCALE GENOMIC DNA]</scope>
    <source>
        <strain evidence="3 4">NEG-M</strain>
    </source>
</reference>
<evidence type="ECO:0000313" key="3">
    <source>
        <dbReference type="EMBL" id="EFC47691.1"/>
    </source>
</evidence>
<dbReference type="Pfam" id="PF09797">
    <property type="entry name" value="NatB_MDM20"/>
    <property type="match status" value="1"/>
</dbReference>
<dbReference type="GeneID" id="8849246"/>
<accession>D2V5Q5</accession>
<gene>
    <name evidence="3" type="ORF">NAEGRDRAFT_64165</name>
</gene>
<comment type="similarity">
    <text evidence="1">Belongs to the MDM20/NAA25 family.</text>
</comment>
<organism evidence="4">
    <name type="scientific">Naegleria gruberi</name>
    <name type="common">Amoeba</name>
    <dbReference type="NCBI Taxonomy" id="5762"/>
    <lineage>
        <taxon>Eukaryota</taxon>
        <taxon>Discoba</taxon>
        <taxon>Heterolobosea</taxon>
        <taxon>Tetramitia</taxon>
        <taxon>Eutetramitia</taxon>
        <taxon>Vahlkampfiidae</taxon>
        <taxon>Naegleria</taxon>
    </lineage>
</organism>
<dbReference type="eggNOG" id="KOG2053">
    <property type="taxonomic scope" value="Eukaryota"/>
</dbReference>
<name>D2V5Q5_NAEGR</name>
<proteinExistence type="inferred from homology"/>
<dbReference type="PANTHER" id="PTHR22767">
    <property type="entry name" value="N-TERMINAL ACETYLTRANSFERASE-RELATED"/>
    <property type="match status" value="1"/>
</dbReference>
<dbReference type="InterPro" id="IPR019183">
    <property type="entry name" value="NAA25_NatB_aux_su"/>
</dbReference>
<dbReference type="STRING" id="5762.D2V5Q5"/>
<dbReference type="PANTHER" id="PTHR22767:SF3">
    <property type="entry name" value="N-ALPHA-ACETYLTRANSFERASE 25, NATB AUXILIARY SUBUNIT"/>
    <property type="match status" value="1"/>
</dbReference>
<dbReference type="FunCoup" id="D2V5Q5">
    <property type="interactions" value="528"/>
</dbReference>
<dbReference type="OMA" id="IHYTELA"/>
<dbReference type="KEGG" id="ngr:NAEGRDRAFT_64165"/>
<evidence type="ECO:0000256" key="1">
    <source>
        <dbReference type="ARBA" id="ARBA00006298"/>
    </source>
</evidence>
<dbReference type="Proteomes" id="UP000006671">
    <property type="component" value="Unassembled WGS sequence"/>
</dbReference>
<protein>
    <submittedName>
        <fullName evidence="3">Predicted protein</fullName>
    </submittedName>
</protein>
<keyword evidence="4" id="KW-1185">Reference proteome</keyword>
<dbReference type="Gene3D" id="1.25.40.1040">
    <property type="match status" value="1"/>
</dbReference>
<dbReference type="EMBL" id="GG738853">
    <property type="protein sequence ID" value="EFC47691.1"/>
    <property type="molecule type" value="Genomic_DNA"/>
</dbReference>
<dbReference type="RefSeq" id="XP_002680435.1">
    <property type="nucleotide sequence ID" value="XM_002680389.1"/>
</dbReference>
<dbReference type="VEuPathDB" id="AmoebaDB:NAEGRDRAFT_64165"/>
<evidence type="ECO:0000256" key="2">
    <source>
        <dbReference type="SAM" id="Coils"/>
    </source>
</evidence>
<dbReference type="AlphaFoldDB" id="D2V5Q5"/>
<dbReference type="GO" id="GO:0031416">
    <property type="term" value="C:NatB complex"/>
    <property type="evidence" value="ECO:0007669"/>
    <property type="project" value="TreeGrafter"/>
</dbReference>
<keyword evidence="2" id="KW-0175">Coiled coil</keyword>
<dbReference type="SUPFAM" id="SSF48452">
    <property type="entry name" value="TPR-like"/>
    <property type="match status" value="1"/>
</dbReference>
<dbReference type="InterPro" id="IPR011990">
    <property type="entry name" value="TPR-like_helical_dom_sf"/>
</dbReference>
<sequence>MSTSAKPSVQEIQKVYVLVDERKDVNALKECDAMLQKYPESSVFLSFKALILMNLGKRKESIQLVDDVLAQKKMEFHDFILRTLSMALEKVHDYKRIAELYEKVYNAIPAQAITQYEDVIEKYFYSLVRSNQTEKQQTTAAKLARAFPDNQLYSYWNICSMLLIGKEKPLLFKLASKMLEKEFSLENKDVKKLDGVIYSERLRLYIESVLNATSDYEGIIKLIINDEPWGKELEPLPFDRKAILAGYCLKVEKYYTLANGIYTHLLENEDSDEWPWWLGLIQSTLLAIQTGQSTTSMEWEGKTLNCHTSIESLHNFIKSHQNSKDKRGPYLAELELMKVLKQKQMNDYKFEKEANELIINYFKTFGSRKICYDDLKVYLELVADLSQLLSKIYSSIDSLKVNQIDKIEYQITFFKIQRHTKQNVCCATEDELITTLVSNYAQALPLGKNLLETDSQYGDEFLLIAAHYLLDRKEYTSAVILLELALKRSKYNFHFKVLLIRVYATMRSLSSRAFTIFLNELDVKHIQYESISYLIYHDLMGVGVCDRGVKVAEKILKFYDSEHRLYTSQYLALPYQKQSWSKIEEMTKFNSRIDNSYSIAKAQIDKLYLKLVFDDVRSARDISEQLNMTDLDDYIYHSVKSSGKSFSHNEDISILKYFGNEDLKNNILIPKELVERPSLDESFTKLRIIEIISDFVANKEISVSKPPIQIINPKKKKSEKENLEHAAKVKEHERKVENAKKALMKLKEKAEKLLKSIEGLNLPIYVSQIINYIISLVGDETPKTDLLDSFIQTFGSIDFLQNKDNLHLLTHEIIWGLTFFQFIYSLIKDLGAKSDKTYASLLLKFKSTLLQKATQIDTFIRESRKNITTLSENTSISHFFTSLSSYDWDVVSKEVLLDLNSQVHKGGYLNNKIEQIISSMVFQYSK</sequence>